<sequence>MEVRGRKGGEDPFSVSPLGRGTQKFVYDQVGRVCWENSRKTGKPWKESAFVAATGILYLIIRLTFHWADPGI</sequence>
<evidence type="ECO:0000313" key="2">
    <source>
        <dbReference type="EMBL" id="KRX19073.1"/>
    </source>
</evidence>
<gene>
    <name evidence="2" type="ORF">T07_1898</name>
</gene>
<evidence type="ECO:0000313" key="3">
    <source>
        <dbReference type="Proteomes" id="UP000054630"/>
    </source>
</evidence>
<evidence type="ECO:0000256" key="1">
    <source>
        <dbReference type="SAM" id="Phobius"/>
    </source>
</evidence>
<keyword evidence="1" id="KW-1133">Transmembrane helix</keyword>
<dbReference type="OrthoDB" id="10372735at2759"/>
<feature type="transmembrane region" description="Helical" evidence="1">
    <location>
        <begin position="49"/>
        <end position="68"/>
    </location>
</feature>
<reference evidence="2 3" key="1">
    <citation type="submission" date="2015-01" db="EMBL/GenBank/DDBJ databases">
        <title>Evolution of Trichinella species and genotypes.</title>
        <authorList>
            <person name="Korhonen P.K."/>
            <person name="Edoardo P."/>
            <person name="Giuseppe L.R."/>
            <person name="Gasser R.B."/>
        </authorList>
    </citation>
    <scope>NUCLEOTIDE SEQUENCE [LARGE SCALE GENOMIC DNA]</scope>
    <source>
        <strain evidence="2">ISS37</strain>
    </source>
</reference>
<dbReference type="AlphaFoldDB" id="A0A0V0RX65"/>
<name>A0A0V0RX65_9BILA</name>
<dbReference type="EMBL" id="JYDL01000064">
    <property type="protein sequence ID" value="KRX19073.1"/>
    <property type="molecule type" value="Genomic_DNA"/>
</dbReference>
<comment type="caution">
    <text evidence="2">The sequence shown here is derived from an EMBL/GenBank/DDBJ whole genome shotgun (WGS) entry which is preliminary data.</text>
</comment>
<keyword evidence="1" id="KW-0812">Transmembrane</keyword>
<organism evidence="2 3">
    <name type="scientific">Trichinella nelsoni</name>
    <dbReference type="NCBI Taxonomy" id="6336"/>
    <lineage>
        <taxon>Eukaryota</taxon>
        <taxon>Metazoa</taxon>
        <taxon>Ecdysozoa</taxon>
        <taxon>Nematoda</taxon>
        <taxon>Enoplea</taxon>
        <taxon>Dorylaimia</taxon>
        <taxon>Trichinellida</taxon>
        <taxon>Trichinellidae</taxon>
        <taxon>Trichinella</taxon>
    </lineage>
</organism>
<protein>
    <submittedName>
        <fullName evidence="2">Uncharacterized protein</fullName>
    </submittedName>
</protein>
<accession>A0A0V0RX65</accession>
<keyword evidence="3" id="KW-1185">Reference proteome</keyword>
<proteinExistence type="predicted"/>
<dbReference type="Proteomes" id="UP000054630">
    <property type="component" value="Unassembled WGS sequence"/>
</dbReference>
<keyword evidence="1" id="KW-0472">Membrane</keyword>